<dbReference type="Pfam" id="PF06448">
    <property type="entry name" value="DUF1081"/>
    <property type="match status" value="1"/>
</dbReference>
<evidence type="ECO:0000256" key="2">
    <source>
        <dbReference type="ARBA" id="ARBA00022448"/>
    </source>
</evidence>
<feature type="signal peptide" evidence="9">
    <location>
        <begin position="1"/>
        <end position="23"/>
    </location>
</feature>
<dbReference type="InterPro" id="IPR015819">
    <property type="entry name" value="Lipid_transp_b-sht_shell"/>
</dbReference>
<dbReference type="Ensembl" id="ENSDCDT00010014730.1">
    <property type="protein sequence ID" value="ENSDCDP00010013964.1"/>
    <property type="gene ID" value="ENSDCDG00010006408.1"/>
</dbReference>
<dbReference type="GO" id="GO:0042632">
    <property type="term" value="P:cholesterol homeostasis"/>
    <property type="evidence" value="ECO:0007669"/>
    <property type="project" value="TreeGrafter"/>
</dbReference>
<dbReference type="InterPro" id="IPR015816">
    <property type="entry name" value="Vitellinogen_b-sht_N"/>
</dbReference>
<comment type="caution">
    <text evidence="7">Lacks conserved residue(s) required for the propagation of feature annotation.</text>
</comment>
<protein>
    <recommendedName>
        <fullName evidence="10">Vitellogenin domain-containing protein</fullName>
    </recommendedName>
</protein>
<keyword evidence="3" id="KW-0964">Secreted</keyword>
<gene>
    <name evidence="11" type="primary">apoba</name>
</gene>
<dbReference type="PROSITE" id="PS51211">
    <property type="entry name" value="VITELLOGENIN"/>
    <property type="match status" value="1"/>
</dbReference>
<dbReference type="Pfam" id="PF01347">
    <property type="entry name" value="Vitellogenin_N"/>
    <property type="match status" value="1"/>
</dbReference>
<dbReference type="GeneTree" id="ENSGT00590000083139"/>
<dbReference type="InterPro" id="IPR009454">
    <property type="entry name" value="Lipid_transpt_open_b-sht"/>
</dbReference>
<proteinExistence type="predicted"/>
<evidence type="ECO:0000256" key="6">
    <source>
        <dbReference type="ARBA" id="ARBA00023180"/>
    </source>
</evidence>
<evidence type="ECO:0000256" key="1">
    <source>
        <dbReference type="ARBA" id="ARBA00004613"/>
    </source>
</evidence>
<evidence type="ECO:0000256" key="4">
    <source>
        <dbReference type="ARBA" id="ARBA00022729"/>
    </source>
</evidence>
<feature type="coiled-coil region" evidence="8">
    <location>
        <begin position="2135"/>
        <end position="2162"/>
    </location>
</feature>
<feature type="chain" id="PRO_5045984239" description="Vitellogenin domain-containing protein" evidence="9">
    <location>
        <begin position="24"/>
        <end position="4313"/>
    </location>
</feature>
<reference evidence="11" key="2">
    <citation type="submission" date="2025-08" db="UniProtKB">
        <authorList>
            <consortium name="Ensembl"/>
        </authorList>
    </citation>
    <scope>IDENTIFICATION</scope>
</reference>
<evidence type="ECO:0000256" key="7">
    <source>
        <dbReference type="PROSITE-ProRule" id="PRU00557"/>
    </source>
</evidence>
<accession>A0AAY4AYW0</accession>
<evidence type="ECO:0000256" key="5">
    <source>
        <dbReference type="ARBA" id="ARBA00023055"/>
    </source>
</evidence>
<dbReference type="InterPro" id="IPR015255">
    <property type="entry name" value="Vitellinogen_open_b-sht"/>
</dbReference>
<reference evidence="11 12" key="1">
    <citation type="submission" date="2020-06" db="EMBL/GenBank/DDBJ databases">
        <authorList>
            <consortium name="Wellcome Sanger Institute Data Sharing"/>
        </authorList>
    </citation>
    <scope>NUCLEOTIDE SEQUENCE [LARGE SCALE GENOMIC DNA]</scope>
</reference>
<keyword evidence="12" id="KW-1185">Reference proteome</keyword>
<evidence type="ECO:0000313" key="11">
    <source>
        <dbReference type="Ensembl" id="ENSDCDP00010013964.1"/>
    </source>
</evidence>
<dbReference type="Pfam" id="PF09172">
    <property type="entry name" value="Vit_open_b-sht"/>
    <property type="match status" value="1"/>
</dbReference>
<dbReference type="PANTHER" id="PTHR13769:SF6">
    <property type="entry name" value="APOLIPOPROTEIN B-100"/>
    <property type="match status" value="1"/>
</dbReference>
<keyword evidence="4 9" id="KW-0732">Signal</keyword>
<dbReference type="SUPFAM" id="SSF48431">
    <property type="entry name" value="Lipovitellin-phosvitin complex, superhelical domain"/>
    <property type="match status" value="1"/>
</dbReference>
<dbReference type="GO" id="GO:0050750">
    <property type="term" value="F:low-density lipoprotein particle receptor binding"/>
    <property type="evidence" value="ECO:0007669"/>
    <property type="project" value="TreeGrafter"/>
</dbReference>
<dbReference type="GO" id="GO:0042953">
    <property type="term" value="P:lipoprotein transport"/>
    <property type="evidence" value="ECO:0007669"/>
    <property type="project" value="TreeGrafter"/>
</dbReference>
<dbReference type="SMART" id="SM01169">
    <property type="entry name" value="DUF1943"/>
    <property type="match status" value="1"/>
</dbReference>
<evidence type="ECO:0000259" key="10">
    <source>
        <dbReference type="PROSITE" id="PS51211"/>
    </source>
</evidence>
<evidence type="ECO:0000313" key="12">
    <source>
        <dbReference type="Proteomes" id="UP000694580"/>
    </source>
</evidence>
<dbReference type="SUPFAM" id="SSF56968">
    <property type="entry name" value="Lipovitellin-phosvitin complex, beta-sheet shell regions"/>
    <property type="match status" value="2"/>
</dbReference>
<evidence type="ECO:0000256" key="3">
    <source>
        <dbReference type="ARBA" id="ARBA00022525"/>
    </source>
</evidence>
<feature type="domain" description="Vitellogenin" evidence="10">
    <location>
        <begin position="26"/>
        <end position="624"/>
    </location>
</feature>
<dbReference type="GO" id="GO:0034362">
    <property type="term" value="C:low-density lipoprotein particle"/>
    <property type="evidence" value="ECO:0007669"/>
    <property type="project" value="TreeGrafter"/>
</dbReference>
<evidence type="ECO:0000256" key="9">
    <source>
        <dbReference type="SAM" id="SignalP"/>
    </source>
</evidence>
<keyword evidence="5" id="KW-0445">Lipid transport</keyword>
<dbReference type="InterPro" id="IPR052418">
    <property type="entry name" value="Apolipoprotein_B"/>
</dbReference>
<keyword evidence="8" id="KW-0175">Coiled coil</keyword>
<dbReference type="Gene3D" id="2.20.80.10">
    <property type="entry name" value="Lipovitellin-phosvitin complex, chain A, domain 4"/>
    <property type="match status" value="1"/>
</dbReference>
<dbReference type="InterPro" id="IPR001747">
    <property type="entry name" value="Vitellogenin_N"/>
</dbReference>
<evidence type="ECO:0000256" key="8">
    <source>
        <dbReference type="SAM" id="Coils"/>
    </source>
</evidence>
<dbReference type="SMART" id="SM00638">
    <property type="entry name" value="LPD_N"/>
    <property type="match status" value="1"/>
</dbReference>
<reference evidence="11" key="3">
    <citation type="submission" date="2025-09" db="UniProtKB">
        <authorList>
            <consortium name="Ensembl"/>
        </authorList>
    </citation>
    <scope>IDENTIFICATION</scope>
</reference>
<dbReference type="Gene3D" id="2.30.230.10">
    <property type="entry name" value="Lipovitellin, beta-sheet shell regions, chain A"/>
    <property type="match status" value="1"/>
</dbReference>
<dbReference type="InterPro" id="IPR011030">
    <property type="entry name" value="Lipovitellin_superhlx_dom"/>
</dbReference>
<name>A0AAY4AYW0_9TELE</name>
<dbReference type="GO" id="GO:0006642">
    <property type="term" value="P:triglyceride mobilization"/>
    <property type="evidence" value="ECO:0007669"/>
    <property type="project" value="TreeGrafter"/>
</dbReference>
<keyword evidence="6" id="KW-0325">Glycoprotein</keyword>
<keyword evidence="2" id="KW-0813">Transport</keyword>
<dbReference type="PANTHER" id="PTHR13769">
    <property type="entry name" value="APOLIPOPROTEIN B"/>
    <property type="match status" value="1"/>
</dbReference>
<dbReference type="GO" id="GO:0034359">
    <property type="term" value="C:mature chylomicron"/>
    <property type="evidence" value="ECO:0007669"/>
    <property type="project" value="TreeGrafter"/>
</dbReference>
<dbReference type="GO" id="GO:0120020">
    <property type="term" value="F:cholesterol transfer activity"/>
    <property type="evidence" value="ECO:0007669"/>
    <property type="project" value="TreeGrafter"/>
</dbReference>
<sequence length="4313" mass="485736">MPIMRNTKLWLLLLFGIYALAVAERFKTFRKYTYLYTAEGRNGVVGTANLRNGPKVSCKVELEVPQTCSFVLHTSECSLSEVSVIDSQGKAVYKQTAGSLAFQAAMERNPLMFVVEAGSQVTLFPAKDEPKNILNIKRGMISALMVPVSDSEYSKNMPTIHGKCRTELTVNSRKDTDTDVTVVRDLSECSHFTPLKQTSSPLALIPGLNGPLSKLIKSNQECNYQFDNRRKHMTAVLCTEKHIFLPFSHQYYGFSSIVTQSLSLQDSTKIINRYFDELKSDLHLEDAENKHLVQSKDGMLSTMRDLAGLPNTDQGEQRASLFYKLVSEIRGLKNETLTSALREMLQMSISITFESLAQCGTPECFSAIMELLRRPLSSDLPTSAIIYGLGLLSESCPLRVRDILTTAQRSQDKLVMYGLAYATKTLHKDSPVLNEVSEFMQFLLGDCTGDQEKIFMALRAIGVMGQGMQKRLQLALLTCVAQPAASVSVQKAAIEAFRLMEINPAVRNGLLHIFQNKEAPVQPRLAAYLMIMRSPGLDIESVVSIYRREENIEVQSFVASHMANILTSRDPALEETKISLKDIFGDEMPVPLKNSRNYNTELFKMATMQSNMIFDPLNKIPKEFSLKSTLKAMGFNKDIFEFGLESEGTGPASEALFGDKGFFTELLSKLVSRNSPRDILQGLSQTFNKLAQDLHSQNSPEVMTYLRLLEQELGYITFKDIKQFSNDFLLHLMQIVGSLWSTNEKELFGHYIFLDQNFNLPTAAGFPLRVSLSGLITAGGKSSRVNQWSVTPSLGVEFISNMGIHIPEFIASGTEMHTSIYHECSHNFKVTMNDRQLKIAVAVPRGNVQLFSISNKVLSVSSTHTKMVPPLVKDRIDYTECRQFFAGVNLCTVIRYSNGSSTDAAPYYPLTGETRFALELQPTGEVSEYVISNELLIKNEKGRKKIEGFKIDLKAEDSRASAATATFKYNEKGKVFTGDFQIPAYDIEAGLKFTASNTFMGGMKIQEIHVDVMNKKVSQLSLIGRLKQTKDDNAIVQAEMTIPSIKMDATASANVIIASGTTFTLETALNAPETSSLQKIIIRHSMDKNRFEVEMKSDFNIEIKKLMPNIGDMHRDLQDLIDNMLDQKVAKTDMKLRHIVSKTFEAMNIWLDKMSASIPYNGIRRNKRSIPELTLPSVPDKLYLNYDNFFRYEFNKEKFTISVHLPLSGTSSTDLHLPTMLTIPQINLPAVGLKLQRRDWHIPQFTVPSSIDLVLPQFGLAELTGKVNSNFYNWEGSLSGGNGAARYEITAESPLTLLSYKAEGTGVATGTFDDTSKIVVNCSLSHALLDISFSYAETFNKVEKVESTTNYRLRASSPLGLHASVYSSIQLNAFEYQLQGNENMHGDLSVGPLGGKFDHMASFRFDGKERRGVGESTLKLVSHVIQAENKITSNYNHGELIIISKTFLPDDAFKHDAEVIYKDSKLVLKSDLTIIKDLNHKIWVDVGVTNLKIESQIDDGNQQAYSLLTGSYDVNGLMLNVDGTLSLDMGRGFHKCNLNINSKGLSTSCTTSVRCSPVIFENTLIGGIDAKGATLSLLTKGTVHEHQGEVSMDGRISVNEASLNGVIKGTIFDAETLSTMKMGLNKHGLTFFNSIKGSLHEMKTESTHSLTATLWTIVFQSKTDNLICEDTSYKHDIKVNMRPFVANIRTKNNIRVNTMSLNSEGILKLEPVKVDLTGSISGIAEQDSIKHTYSISYGDLAGTVRCSTDGYLSSAHLRHKFDFEFAGLSSQTSNEVLINSEALRLEGVVRTLAMPFSLTVDAILNSNGKVHFYGKHSGQLNSKFLVKAEPLGIAHSQDFRASATHQMPSGDFCESQLENMFDGILTPNQQSAHWTFKSKLSNHAYNQDIWAFNNDAKMSLELTGILFTDFLNNDYQLAASDPNIQSDHSFENQEYELKAYLTYDKNSDSHIIALPFIENLPAGFEKLKNGIIRSLELIQQYINSLDINRLAGQFRATLDQLPNEVIDYIKKMDLGGKVNWIKNKLMSWTKDYAVSVEDLEASVENFREAFEKSLIDTATKIRDLKAKIRDYVESGTFSKIISETLMETGRKIKTFNEDNKITTTIIRILKAIEEIIMRTDMQRFQENSMVWLRKLEAEYNLKATLQEKLSELNEILENFDIMVFVRDLHDYILSADFVKYISQLKEHIPAEEIANVLESMKDVIVNWLEEYEVALKINVFYSKISQLLLKYDIEKKFDEFVENCIKLVKQYRFQETMQVLINALKNIQVEHFFDGLMEVLEVTISQLKSIDFKQCIDDLNKQIASFVKALTTFDYNKFVDEANQKLKELSNYVNDQIRAYEIPQKFEASRVFLREIQSSAWNYLERLKETRVAELLKMIKDVIDRTAYQDIKLKVQDILEDLSYRINEMDIKDEILYYLQKASESYTNMVDYISVQFSRLIEEIRKVSNDQEALIQLSHAVDGALVAIKEMTIEISSFTFPLTDLVIPSVHISLQNLQDISISPHFTIPAFKILNSIDIHSITIDFEDLKQMLIKFLNKIHAIELPDLDVEAIFGDIRVLYMPHLPDLTFPEITLSEIKFPHIVIPKLNYENFEITALPIPEIRLLQIPSEFHLPSFGKLSGEFKLKSPHCSVVTGASLENSTRTSKNPQFKVLMISQANCSSDLLSYYLDATLLLEAPRMKKMVLKETINVRHTAVLVEHRGSLILSGPSAEATAQTTAKFTTEICTADLMNNFRLSLGNGISASSVTSYNHNLNIPSLDISGQVTLTHNSEAHFESGTISLTAGSIGSGKLLIQDYADEGTHKSDVAFTINAATAKLTFNGESQSRSVKIKHALNAESVVLWHVTFDARAETETPFLKNSIMLLNGKAQTEDLKAELKFSHKAELIGRGSGDISNTLEFVARPFEVMFDCKNKVNSKIILPLKLTGKADLQNDYRILLNSETQHASWFGLARFNQYKYSHNFTLDNNNNDIGTYVSMNGVANLDFLTVPLSVPELSMPYLDVKTPMIKRFSLWDGLGLKMLLNTPQQSFDLNFKLKYHKNSDRHAIDIALEPIYRMINSYDDIIRNYFDIGRDQILDTLKESYNKARTQYQKYKIDTSSQPPRFFTIPGYTLPILNIEVSSFRAELPAFSYVIPKEVSTPSFKVPLIAFSIPSYTLVLPFLELPVLYVPDTLKQLTLPSFRLPETQNNVLIPALGNMTFELSFKCPVVTFNANGGLYNQSDIVAKCAVVSTSVFNLLKGKLDYTTSMTKKRGLKLATSLTFEHTNLKGSHNSTVSLIRRVLEATLSNLAEIKLPVLDVELNQDLHVHSWNRPGLASKLMGTYRFDIPHINAVGSGDIDQKTEIRVHPAFFFDSVTKGKLDGRVTLIRHFEGSLNSEAGLSLNVNGLRSLFNTQINSKFDQKRVFYWDAEVALEASPSRLYATINCTNINEASIAFFKTNSKYFAEATLKFFPLPTLLADIDLELSQPNSINNASIVQNLHLAMTLGKHMLRWHGRESIASVVHAFDLHLLNNETEVLMEMSQSLKGHLAFLKSIKLPVYQKNLWDVFKFDQASMDECQFINVSTVVVYTKSGFVLALPTEIFENGILIHFPAINVPSWGKDISRDIKNIDHVSLTPVFTIPPFTVPLTTLQVPAIQIDPQNIKIPKLVRVPTFHIGLPGLPHLTVPEVDIDTQYFKDKMSHLLVKLPVYEIIISDFSFPKTLYIGSYVINLDDITTRILKYELPAFKVPEQTIVIPEISFRIPMSLFIPTFGAISTTTEVSSSIYNMTWTTELENKMPEFAAYLKSSCNSSMDLFTYDADARAIVRFENGAFSVNGKGVISHSDLNIDWNHVFAQHLRVKRQDSQDSSSSQHTLSVDITSPSFIDVSARYASHKNGITSSVSSPSAGFIGFQLQRKSPSQYYGKIFSRYPSSPDKDTDILVFKTNIRNADKLALQMTWSPHCLLDISDGVRERMPLITNSVKNFINKYHMAHFGIDLKTATMKLKNTVSGTIEKSFQAVPHFFDSMQNSIEEISQQTRDAYSGAVESLSGVGLMELRSTFSTWAGELLALYETNLKPLLDAIMKFFRETKFQVPGMTEKISVQELYDKIRHSVSQIVTFTVQKLISMMDQTVDAISSYVRDMAFTLPFSNKVIQGKEVVKKIKSAMKPIKENIALALRKLETFQFKNLFLSMSDLLNSVITNIEETLEAEHIFEDFSLYRNASRMPMVKEFRAQITNAKRNVAEYKTIAKLKVQEVYNDLSVDMINEGMAHAAEEIGSEACHLVNRFLELMRSVSQKTEPYMKISNKKVDIEIPLPFFWKSFSEWPKITRQ</sequence>
<dbReference type="Gene3D" id="1.25.10.20">
    <property type="entry name" value="Vitellinogen, superhelical"/>
    <property type="match status" value="1"/>
</dbReference>
<dbReference type="GO" id="GO:0034361">
    <property type="term" value="C:very-low-density lipoprotein particle"/>
    <property type="evidence" value="ECO:0007669"/>
    <property type="project" value="TreeGrafter"/>
</dbReference>
<dbReference type="Proteomes" id="UP000694580">
    <property type="component" value="Chromosome 1"/>
</dbReference>
<comment type="subcellular location">
    <subcellularLocation>
        <location evidence="1">Secreted</location>
    </subcellularLocation>
</comment>
<organism evidence="11 12">
    <name type="scientific">Denticeps clupeoides</name>
    <name type="common">denticle herring</name>
    <dbReference type="NCBI Taxonomy" id="299321"/>
    <lineage>
        <taxon>Eukaryota</taxon>
        <taxon>Metazoa</taxon>
        <taxon>Chordata</taxon>
        <taxon>Craniata</taxon>
        <taxon>Vertebrata</taxon>
        <taxon>Euteleostomi</taxon>
        <taxon>Actinopterygii</taxon>
        <taxon>Neopterygii</taxon>
        <taxon>Teleostei</taxon>
        <taxon>Clupei</taxon>
        <taxon>Clupeiformes</taxon>
        <taxon>Denticipitoidei</taxon>
        <taxon>Denticipitidae</taxon>
        <taxon>Denticeps</taxon>
    </lineage>
</organism>
<dbReference type="GO" id="GO:0030301">
    <property type="term" value="P:cholesterol transport"/>
    <property type="evidence" value="ECO:0007669"/>
    <property type="project" value="TreeGrafter"/>
</dbReference>